<dbReference type="GO" id="GO:0008270">
    <property type="term" value="F:zinc ion binding"/>
    <property type="evidence" value="ECO:0007669"/>
    <property type="project" value="UniProtKB-KW"/>
</dbReference>
<feature type="region of interest" description="Disordered" evidence="2">
    <location>
        <begin position="94"/>
        <end position="116"/>
    </location>
</feature>
<dbReference type="OrthoDB" id="8062037at2759"/>
<name>A0A834ZT31_TETSI</name>
<dbReference type="InterPro" id="IPR013083">
    <property type="entry name" value="Znf_RING/FYVE/PHD"/>
</dbReference>
<dbReference type="PANTHER" id="PTHR46400:SF5">
    <property type="entry name" value="RING-TYPE DOMAIN-CONTAINING PROTEIN"/>
    <property type="match status" value="1"/>
</dbReference>
<sequence length="368" mass="42199">MASIFETKATTRVNVHYVRGRVPSAGNREGYYIENSDVSLGELLQDQEIVHQSLQSGHRRQLEVGNSSQTQLERDAAFARSLQEVEYQLNNNSLSETPAANRGTITPEPSPVRQDNVVPDYVNYESLSMKGTHLAQRVEDCRKSLFPTCDLSNTNQVAPQEKTDLMIVLRCVVCLMEYKNRDKLITLPCQHGYHSKCIKKWLKINKPIGEQAPQNLLPWAQRVEDCRKSLFPTCHISNTIQVTTQEKTDLMVVLRCVVCLMEYKNQEMLINLPCQHGYHSECITKWLKINKFPRKSAMAFWSYLKQTITEFVFLSISTLDDWVCLSDSDMDGHHHGQIHHGHIRGPKDRSVLFAVHGPEKRNEEHVLQ</sequence>
<dbReference type="PANTHER" id="PTHR46400">
    <property type="entry name" value="RING/U-BOX SUPERFAMILY PROTEIN"/>
    <property type="match status" value="1"/>
</dbReference>
<keyword evidence="1" id="KW-0479">Metal-binding</keyword>
<dbReference type="InterPro" id="IPR033276">
    <property type="entry name" value="BB"/>
</dbReference>
<evidence type="ECO:0000256" key="2">
    <source>
        <dbReference type="SAM" id="MobiDB-lite"/>
    </source>
</evidence>
<accession>A0A834ZT31</accession>
<comment type="caution">
    <text evidence="4">The sequence shown here is derived from an EMBL/GenBank/DDBJ whole genome shotgun (WGS) entry which is preliminary data.</text>
</comment>
<dbReference type="GO" id="GO:0016567">
    <property type="term" value="P:protein ubiquitination"/>
    <property type="evidence" value="ECO:0007669"/>
    <property type="project" value="InterPro"/>
</dbReference>
<keyword evidence="5" id="KW-1185">Reference proteome</keyword>
<feature type="domain" description="RING-type" evidence="3">
    <location>
        <begin position="171"/>
        <end position="213"/>
    </location>
</feature>
<dbReference type="SUPFAM" id="SSF57850">
    <property type="entry name" value="RING/U-box"/>
    <property type="match status" value="2"/>
</dbReference>
<proteinExistence type="predicted"/>
<dbReference type="AlphaFoldDB" id="A0A834ZT31"/>
<dbReference type="GO" id="GO:0046621">
    <property type="term" value="P:negative regulation of organ growth"/>
    <property type="evidence" value="ECO:0007669"/>
    <property type="project" value="InterPro"/>
</dbReference>
<dbReference type="GO" id="GO:0004842">
    <property type="term" value="F:ubiquitin-protein transferase activity"/>
    <property type="evidence" value="ECO:0007669"/>
    <property type="project" value="InterPro"/>
</dbReference>
<evidence type="ECO:0000259" key="3">
    <source>
        <dbReference type="PROSITE" id="PS50089"/>
    </source>
</evidence>
<evidence type="ECO:0000313" key="5">
    <source>
        <dbReference type="Proteomes" id="UP000655225"/>
    </source>
</evidence>
<dbReference type="InterPro" id="IPR001841">
    <property type="entry name" value="Znf_RING"/>
</dbReference>
<gene>
    <name evidence="4" type="ORF">HHK36_001081</name>
</gene>
<evidence type="ECO:0000256" key="1">
    <source>
        <dbReference type="PROSITE-ProRule" id="PRU00175"/>
    </source>
</evidence>
<dbReference type="Proteomes" id="UP000655225">
    <property type="component" value="Unassembled WGS sequence"/>
</dbReference>
<dbReference type="PROSITE" id="PS50089">
    <property type="entry name" value="ZF_RING_2"/>
    <property type="match status" value="1"/>
</dbReference>
<dbReference type="EMBL" id="JABCRI010000001">
    <property type="protein sequence ID" value="KAF8413105.1"/>
    <property type="molecule type" value="Genomic_DNA"/>
</dbReference>
<protein>
    <recommendedName>
        <fullName evidence="3">RING-type domain-containing protein</fullName>
    </recommendedName>
</protein>
<reference evidence="4 5" key="1">
    <citation type="submission" date="2020-04" db="EMBL/GenBank/DDBJ databases">
        <title>Plant Genome Project.</title>
        <authorList>
            <person name="Zhang R.-G."/>
        </authorList>
    </citation>
    <scope>NUCLEOTIDE SEQUENCE [LARGE SCALE GENOMIC DNA]</scope>
    <source>
        <strain evidence="4">YNK0</strain>
        <tissue evidence="4">Leaf</tissue>
    </source>
</reference>
<dbReference type="Pfam" id="PF13639">
    <property type="entry name" value="zf-RING_2"/>
    <property type="match status" value="2"/>
</dbReference>
<keyword evidence="1" id="KW-0862">Zinc</keyword>
<keyword evidence="1" id="KW-0863">Zinc-finger</keyword>
<dbReference type="Gene3D" id="3.30.40.10">
    <property type="entry name" value="Zinc/RING finger domain, C3HC4 (zinc finger)"/>
    <property type="match status" value="2"/>
</dbReference>
<dbReference type="SMART" id="SM00184">
    <property type="entry name" value="RING"/>
    <property type="match status" value="2"/>
</dbReference>
<evidence type="ECO:0000313" key="4">
    <source>
        <dbReference type="EMBL" id="KAF8413105.1"/>
    </source>
</evidence>
<organism evidence="4 5">
    <name type="scientific">Tetracentron sinense</name>
    <name type="common">Spur-leaf</name>
    <dbReference type="NCBI Taxonomy" id="13715"/>
    <lineage>
        <taxon>Eukaryota</taxon>
        <taxon>Viridiplantae</taxon>
        <taxon>Streptophyta</taxon>
        <taxon>Embryophyta</taxon>
        <taxon>Tracheophyta</taxon>
        <taxon>Spermatophyta</taxon>
        <taxon>Magnoliopsida</taxon>
        <taxon>Trochodendrales</taxon>
        <taxon>Trochodendraceae</taxon>
        <taxon>Tetracentron</taxon>
    </lineage>
</organism>